<dbReference type="AlphaFoldDB" id="A0A067PB91"/>
<evidence type="ECO:0000313" key="3">
    <source>
        <dbReference type="Proteomes" id="UP000027265"/>
    </source>
</evidence>
<name>A0A067PB91_9AGAM</name>
<dbReference type="Proteomes" id="UP000027265">
    <property type="component" value="Unassembled WGS sequence"/>
</dbReference>
<accession>A0A067PB91</accession>
<evidence type="ECO:0000313" key="2">
    <source>
        <dbReference type="EMBL" id="KDQ51095.1"/>
    </source>
</evidence>
<sequence length="324" mass="35653">MSHPSTDVNLDNALLALTFARDVLTKLLVDAPLPAESSAKYIQVNAILAELGNLPTLTVAPSKTTKNTASSLLAAEATSKLAQHLASSYATRLPLTDAEVQDMLHGVGNPTCLLAESRHYTVSTLLDISTKTAASKTYTFTVIDKINAIKYAQDWNQSTKSQKMKHFQAEFKKLHPSEFNSLSDDASTAKLLKMKTRKALARLYSQFGAFIILDPAWSETDLKDSWFSRFLKATNLVSVILPPLALLEFQPAIYQLLGILLSQLAGESIAAHVSGFLEDTKDDLFSYDAAHNTKLEEEQASDPEDSEDSSDEENEDDEDDEDEY</sequence>
<organism evidence="2 3">
    <name type="scientific">Jaapia argillacea MUCL 33604</name>
    <dbReference type="NCBI Taxonomy" id="933084"/>
    <lineage>
        <taxon>Eukaryota</taxon>
        <taxon>Fungi</taxon>
        <taxon>Dikarya</taxon>
        <taxon>Basidiomycota</taxon>
        <taxon>Agaricomycotina</taxon>
        <taxon>Agaricomycetes</taxon>
        <taxon>Agaricomycetidae</taxon>
        <taxon>Jaapiales</taxon>
        <taxon>Jaapiaceae</taxon>
        <taxon>Jaapia</taxon>
    </lineage>
</organism>
<dbReference type="HOGENOM" id="CLU_858055_0_0_1"/>
<proteinExistence type="predicted"/>
<dbReference type="EMBL" id="KL197752">
    <property type="protein sequence ID" value="KDQ51095.1"/>
    <property type="molecule type" value="Genomic_DNA"/>
</dbReference>
<dbReference type="InParanoid" id="A0A067PB91"/>
<evidence type="ECO:0000256" key="1">
    <source>
        <dbReference type="SAM" id="MobiDB-lite"/>
    </source>
</evidence>
<keyword evidence="3" id="KW-1185">Reference proteome</keyword>
<feature type="region of interest" description="Disordered" evidence="1">
    <location>
        <begin position="292"/>
        <end position="324"/>
    </location>
</feature>
<reference evidence="3" key="1">
    <citation type="journal article" date="2014" name="Proc. Natl. Acad. Sci. U.S.A.">
        <title>Extensive sampling of basidiomycete genomes demonstrates inadequacy of the white-rot/brown-rot paradigm for wood decay fungi.</title>
        <authorList>
            <person name="Riley R."/>
            <person name="Salamov A.A."/>
            <person name="Brown D.W."/>
            <person name="Nagy L.G."/>
            <person name="Floudas D."/>
            <person name="Held B.W."/>
            <person name="Levasseur A."/>
            <person name="Lombard V."/>
            <person name="Morin E."/>
            <person name="Otillar R."/>
            <person name="Lindquist E.A."/>
            <person name="Sun H."/>
            <person name="LaButti K.M."/>
            <person name="Schmutz J."/>
            <person name="Jabbour D."/>
            <person name="Luo H."/>
            <person name="Baker S.E."/>
            <person name="Pisabarro A.G."/>
            <person name="Walton J.D."/>
            <person name="Blanchette R.A."/>
            <person name="Henrissat B."/>
            <person name="Martin F."/>
            <person name="Cullen D."/>
            <person name="Hibbett D.S."/>
            <person name="Grigoriev I.V."/>
        </authorList>
    </citation>
    <scope>NUCLEOTIDE SEQUENCE [LARGE SCALE GENOMIC DNA]</scope>
    <source>
        <strain evidence="3">MUCL 33604</strain>
    </source>
</reference>
<feature type="compositionally biased region" description="Acidic residues" evidence="1">
    <location>
        <begin position="298"/>
        <end position="324"/>
    </location>
</feature>
<protein>
    <submittedName>
        <fullName evidence="2">Uncharacterized protein</fullName>
    </submittedName>
</protein>
<gene>
    <name evidence="2" type="ORF">JAAARDRAFT_199477</name>
</gene>